<keyword evidence="2" id="KW-1185">Reference proteome</keyword>
<protein>
    <submittedName>
        <fullName evidence="1">Fungal specific transcription factor domain-containing protein</fullName>
    </submittedName>
</protein>
<proteinExistence type="predicted"/>
<organism evidence="1 2">
    <name type="scientific">Colletotrichum truncatum</name>
    <name type="common">Anthracnose fungus</name>
    <name type="synonym">Colletotrichum capsici</name>
    <dbReference type="NCBI Taxonomy" id="5467"/>
    <lineage>
        <taxon>Eukaryota</taxon>
        <taxon>Fungi</taxon>
        <taxon>Dikarya</taxon>
        <taxon>Ascomycota</taxon>
        <taxon>Pezizomycotina</taxon>
        <taxon>Sordariomycetes</taxon>
        <taxon>Hypocreomycetidae</taxon>
        <taxon>Glomerellales</taxon>
        <taxon>Glomerellaceae</taxon>
        <taxon>Colletotrichum</taxon>
        <taxon>Colletotrichum truncatum species complex</taxon>
    </lineage>
</organism>
<dbReference type="EMBL" id="VUJX02000009">
    <property type="protein sequence ID" value="KAL0932308.1"/>
    <property type="molecule type" value="Genomic_DNA"/>
</dbReference>
<gene>
    <name evidence="1" type="ORF">CTRU02_213261</name>
</gene>
<dbReference type="Proteomes" id="UP000805649">
    <property type="component" value="Unassembled WGS sequence"/>
</dbReference>
<reference evidence="1 2" key="1">
    <citation type="journal article" date="2020" name="Phytopathology">
        <title>Genome Sequence Resources of Colletotrichum truncatum, C. plurivorum, C. musicola, and C. sojae: Four Species Pathogenic to Soybean (Glycine max).</title>
        <authorList>
            <person name="Rogerio F."/>
            <person name="Boufleur T.R."/>
            <person name="Ciampi-Guillardi M."/>
            <person name="Sukno S.A."/>
            <person name="Thon M.R."/>
            <person name="Massola Junior N.S."/>
            <person name="Baroncelli R."/>
        </authorList>
    </citation>
    <scope>NUCLEOTIDE SEQUENCE [LARGE SCALE GENOMIC DNA]</scope>
    <source>
        <strain evidence="1 2">CMES1059</strain>
    </source>
</reference>
<evidence type="ECO:0000313" key="1">
    <source>
        <dbReference type="EMBL" id="KAL0932308.1"/>
    </source>
</evidence>
<comment type="caution">
    <text evidence="1">The sequence shown here is derived from an EMBL/GenBank/DDBJ whole genome shotgun (WGS) entry which is preliminary data.</text>
</comment>
<name>A0ACC3YKB0_COLTU</name>
<evidence type="ECO:0000313" key="2">
    <source>
        <dbReference type="Proteomes" id="UP000805649"/>
    </source>
</evidence>
<accession>A0ACC3YKB0</accession>
<sequence length="741" mass="82977">METDNSAVPENGLARFACDYCRQKKFRCSKELPKCSACKPWSSSCNYSRDKPAGSQSHVLLEPKPPTGAQAVTSATDIESRLQNIEHIVERLTQSVDQIVAAVVPKKLARNPSVSFPNVTSGSAGPSNTITAEHKDPAPNLFIRPAHAFSFLKETKAQIDAIKKASTRLAHQTAYSELQYLSSSLTTATVGSEATKGAKTFYVPSKAAGYQLMGRFLEHSPQGEPFFRSPPDDLLQQVIFDPGNVKQKAWVVYVNYMMLALVSAREKEESSEAKHFRRNMQLALNDSTIFLEPNEVNLQTLALLAMHGEDYASPNLSWMLVGHACRQAEAIGLHQPNHSDYESQQRSLCMFWLLFVVDKSCSLAFGRSSFLPVGLYRDVPLPDFNYMLKFQPHNEPDFRNSRNPSQVSTFGAHYLTQGMKLARLMGDVLTLLIPGQPYVRREEVRVQLETWHKETNQVLYETLDKERSSTAEAHLREMSLGITSMKFQYLHIVIVLHKGDPACAKILLESAREALSLLPHMVSNWSSIYNGVVWHLLYYPFIPFFVVFEHIVHDKTSNASSKTNNDISLLSTTVSYFSSMRAQLRLLAPVCARLEHVASIFLQLAQAHANERRLPHSGEPKVNSVFPSSAPPLSTQFLGHGDNERIASVFQTVNEDEGIIADLDISTLLDWLPADTAASWPVEFTATSQQSRAGTAFNSSLITEEQTERASRGRKRTFDATFDWFSWDTYYTDSGSRRAFS</sequence>